<dbReference type="HOGENOM" id="CLU_2804469_0_0_0"/>
<dbReference type="Proteomes" id="UP000001660">
    <property type="component" value="Chromosome"/>
</dbReference>
<dbReference type="EMBL" id="FP929003">
    <property type="protein sequence ID" value="CBK40284.1"/>
    <property type="molecule type" value="Genomic_DNA"/>
</dbReference>
<dbReference type="AlphaFoldDB" id="D8PAM5"/>
<evidence type="ECO:0000256" key="1">
    <source>
        <dbReference type="SAM" id="Coils"/>
    </source>
</evidence>
<evidence type="ECO:0000313" key="3">
    <source>
        <dbReference type="Proteomes" id="UP000001660"/>
    </source>
</evidence>
<dbReference type="KEGG" id="nde:NIDE0509"/>
<protein>
    <submittedName>
        <fullName evidence="2">Uncharacterized protein</fullName>
    </submittedName>
</protein>
<organism evidence="2 3">
    <name type="scientific">Nitrospira defluvii</name>
    <dbReference type="NCBI Taxonomy" id="330214"/>
    <lineage>
        <taxon>Bacteria</taxon>
        <taxon>Pseudomonadati</taxon>
        <taxon>Nitrospirota</taxon>
        <taxon>Nitrospiria</taxon>
        <taxon>Nitrospirales</taxon>
        <taxon>Nitrospiraceae</taxon>
        <taxon>Nitrospira</taxon>
    </lineage>
</organism>
<name>D8PAM5_9BACT</name>
<sequence>MGSGLEDGQQAQLELAGLRRSLKWTNIQREQLLDRLDLLRLDNQRLQERVDELERQLAEFKQQQALF</sequence>
<proteinExistence type="predicted"/>
<dbReference type="STRING" id="330214.NIDE0509"/>
<gene>
    <name evidence="2" type="ORF">NIDE0509</name>
</gene>
<evidence type="ECO:0000313" key="2">
    <source>
        <dbReference type="EMBL" id="CBK40284.1"/>
    </source>
</evidence>
<accession>D8PAM5</accession>
<keyword evidence="3" id="KW-1185">Reference proteome</keyword>
<feature type="coiled-coil region" evidence="1">
    <location>
        <begin position="29"/>
        <end position="63"/>
    </location>
</feature>
<keyword evidence="1" id="KW-0175">Coiled coil</keyword>
<reference evidence="2 3" key="1">
    <citation type="journal article" date="2010" name="Proc. Natl. Acad. Sci. U.S.A.">
        <title>A Nitrospira metagenome illuminates the physiology and evolution of globally important nitrite-oxidizing bacteria.</title>
        <authorList>
            <person name="Lucker S."/>
            <person name="Wagner M."/>
            <person name="Maixner F."/>
            <person name="Pelletier E."/>
            <person name="Koch H."/>
            <person name="Vacherie B."/>
            <person name="Rattei T."/>
            <person name="Sinninghe Damste J."/>
            <person name="Spieck E."/>
            <person name="Le Paslier D."/>
            <person name="Daims H."/>
        </authorList>
    </citation>
    <scope>NUCLEOTIDE SEQUENCE [LARGE SCALE GENOMIC DNA]</scope>
</reference>